<name>A0A5K3G533_MESCO</name>
<accession>A0A5K3G533</accession>
<sequence length="165" mass="18284">MRVDHSYILLLNRVLLWLDPHLPRMSFKVIRIQRDTGLAEARRANMSAPRQSPNVEYPSPNMKNPPRSPRRSLYTAPHPCPPLVGCLPSSHAIGTQRDTGLADSRWYNMSAPLSDATPHHTNCITSLCLPSWGETALSTSPWLPALLMIDKISTSILPDTTPLAG</sequence>
<proteinExistence type="predicted"/>
<dbReference type="AlphaFoldDB" id="A0A5K3G533"/>
<feature type="region of interest" description="Disordered" evidence="1">
    <location>
        <begin position="42"/>
        <end position="72"/>
    </location>
</feature>
<evidence type="ECO:0000256" key="1">
    <source>
        <dbReference type="SAM" id="MobiDB-lite"/>
    </source>
</evidence>
<reference evidence="2" key="1">
    <citation type="submission" date="2019-11" db="UniProtKB">
        <authorList>
            <consortium name="WormBaseParasite"/>
        </authorList>
    </citation>
    <scope>IDENTIFICATION</scope>
</reference>
<protein>
    <submittedName>
        <fullName evidence="2">Uncharacterized protein</fullName>
    </submittedName>
</protein>
<evidence type="ECO:0000313" key="2">
    <source>
        <dbReference type="WBParaSite" id="MCU_014465-RA"/>
    </source>
</evidence>
<dbReference type="WBParaSite" id="MCU_014465-RA">
    <property type="protein sequence ID" value="MCU_014465-RA"/>
    <property type="gene ID" value="MCU_014465"/>
</dbReference>
<organism evidence="2">
    <name type="scientific">Mesocestoides corti</name>
    <name type="common">Flatworm</name>
    <dbReference type="NCBI Taxonomy" id="53468"/>
    <lineage>
        <taxon>Eukaryota</taxon>
        <taxon>Metazoa</taxon>
        <taxon>Spiralia</taxon>
        <taxon>Lophotrochozoa</taxon>
        <taxon>Platyhelminthes</taxon>
        <taxon>Cestoda</taxon>
        <taxon>Eucestoda</taxon>
        <taxon>Cyclophyllidea</taxon>
        <taxon>Mesocestoididae</taxon>
        <taxon>Mesocestoides</taxon>
    </lineage>
</organism>